<evidence type="ECO:0000313" key="4">
    <source>
        <dbReference type="Proteomes" id="UP000030595"/>
    </source>
</evidence>
<accession>A0A0A3J802</accession>
<dbReference type="eggNOG" id="COG4853">
    <property type="taxonomic scope" value="Bacteria"/>
</dbReference>
<reference evidence="3 4" key="1">
    <citation type="submission" date="2014-02" db="EMBL/GenBank/DDBJ databases">
        <title>Draft genome sequence of Lysinibacillus massiliensis CCUG 49529.</title>
        <authorList>
            <person name="Zhang F."/>
            <person name="Wang G."/>
            <person name="Zhang L."/>
        </authorList>
    </citation>
    <scope>NUCLEOTIDE SEQUENCE [LARGE SCALE GENOMIC DNA]</scope>
    <source>
        <strain evidence="3 4">CCUG 49529</strain>
    </source>
</reference>
<proteinExistence type="predicted"/>
<evidence type="ECO:0000259" key="2">
    <source>
        <dbReference type="Pfam" id="PF09648"/>
    </source>
</evidence>
<dbReference type="Pfam" id="PF09648">
    <property type="entry name" value="YycI"/>
    <property type="match status" value="1"/>
</dbReference>
<keyword evidence="4" id="KW-1185">Reference proteome</keyword>
<keyword evidence="1" id="KW-1133">Transmembrane helix</keyword>
<protein>
    <recommendedName>
        <fullName evidence="2">Regulatory protein YycH-like domain-containing protein</fullName>
    </recommendedName>
</protein>
<dbReference type="RefSeq" id="WP_036172249.1">
    <property type="nucleotide sequence ID" value="NZ_AVCZ01000003.1"/>
</dbReference>
<dbReference type="InterPro" id="IPR018604">
    <property type="entry name" value="YycI-like"/>
</dbReference>
<feature type="domain" description="Regulatory protein YycH-like" evidence="2">
    <location>
        <begin position="40"/>
        <end position="251"/>
    </location>
</feature>
<evidence type="ECO:0000313" key="3">
    <source>
        <dbReference type="EMBL" id="KGR91880.1"/>
    </source>
</evidence>
<sequence>MDWSKSKSIFIFVFLILDIFLYSLYLNRLTEAQKVEVLGEKTIEARLNDDNITFNTLPIVETAPYLSGSVKKFEEDDINLFNDQSVSVENDSKLVVTLQEPIAIKNINNPTSYAEFIQAYVFDGTSYTLWDIDENNRTATFFQRVNDRTIYYNINGMVKVYLNSDNEIYMYEQTLLEDFEVYEEENLLTPIQIIQILYSRGLLKPDSQITQVKLGYSTLVQLTQTQVFVPTWEIKVTTADDEEEEYFANAIEGQVIDVKLDQTNVEVEE</sequence>
<dbReference type="OrthoDB" id="2388036at2"/>
<keyword evidence="1" id="KW-0472">Membrane</keyword>
<dbReference type="Proteomes" id="UP000030595">
    <property type="component" value="Unassembled WGS sequence"/>
</dbReference>
<organism evidence="3 4">
    <name type="scientific">Ureibacillus massiliensis 4400831 = CIP 108448 = CCUG 49529</name>
    <dbReference type="NCBI Taxonomy" id="1211035"/>
    <lineage>
        <taxon>Bacteria</taxon>
        <taxon>Bacillati</taxon>
        <taxon>Bacillota</taxon>
        <taxon>Bacilli</taxon>
        <taxon>Bacillales</taxon>
        <taxon>Caryophanaceae</taxon>
        <taxon>Ureibacillus</taxon>
    </lineage>
</organism>
<feature type="transmembrane region" description="Helical" evidence="1">
    <location>
        <begin position="9"/>
        <end position="26"/>
    </location>
</feature>
<gene>
    <name evidence="3" type="ORF">CD30_02940</name>
</gene>
<dbReference type="GO" id="GO:0016020">
    <property type="term" value="C:membrane"/>
    <property type="evidence" value="ECO:0007669"/>
    <property type="project" value="InterPro"/>
</dbReference>
<dbReference type="Gene3D" id="2.40.128.690">
    <property type="entry name" value="YycH protein, domain 3-like"/>
    <property type="match status" value="1"/>
</dbReference>
<name>A0A0A3J802_9BACL</name>
<dbReference type="AlphaFoldDB" id="A0A0A3J802"/>
<evidence type="ECO:0000256" key="1">
    <source>
        <dbReference type="SAM" id="Phobius"/>
    </source>
</evidence>
<comment type="caution">
    <text evidence="3">The sequence shown here is derived from an EMBL/GenBank/DDBJ whole genome shotgun (WGS) entry which is preliminary data.</text>
</comment>
<dbReference type="EMBL" id="JPVQ01000003">
    <property type="protein sequence ID" value="KGR91880.1"/>
    <property type="molecule type" value="Genomic_DNA"/>
</dbReference>
<keyword evidence="1" id="KW-0812">Transmembrane</keyword>